<sequence length="349" mass="37525">MGNGARGYEKESRSGRGLALVMESGSAEMIRGTENGRQGFVHSALLYHSRREYLDAVVPFVLEGLAMDEPVLVAVPGDQLGLLRDALGGEGSTTGLQLVDIVEAARNPSRFLALEGSFVEVNADRRARIVSQVCWPDRTADEFSACKQHEALVNSAFEGRQLTALCLYDAERLADDVLTSACATHPVLWKGGSLQPSADYSPDDVLAQCNQPLPANPGAVTYMVRKSSDLRPARSFAVNYAGWVGLSQDGIEDLQLVATELATNSLMYTDGACRLAFWRDDDHLVCEARDNGRLDDPLVGRLDPGPTGPASRGLFLVNAISDLVRTHTASTGTTIQAFLRLDSSTGPIS</sequence>
<evidence type="ECO:0000259" key="3">
    <source>
        <dbReference type="Pfam" id="PF14417"/>
    </source>
</evidence>
<dbReference type="AlphaFoldDB" id="A0A0E4GX62"/>
<gene>
    <name evidence="4" type="ORF">BN1232_01781</name>
</gene>
<dbReference type="Proteomes" id="UP000199251">
    <property type="component" value="Unassembled WGS sequence"/>
</dbReference>
<evidence type="ECO:0000259" key="2">
    <source>
        <dbReference type="Pfam" id="PF13581"/>
    </source>
</evidence>
<dbReference type="PANTHER" id="PTHR35526">
    <property type="entry name" value="ANTI-SIGMA-F FACTOR RSBW-RELATED"/>
    <property type="match status" value="1"/>
</dbReference>
<proteinExistence type="predicted"/>
<name>A0A0E4GX62_MYCLN</name>
<keyword evidence="1" id="KW-0723">Serine/threonine-protein kinase</keyword>
<dbReference type="GO" id="GO:0004674">
    <property type="term" value="F:protein serine/threonine kinase activity"/>
    <property type="evidence" value="ECO:0007669"/>
    <property type="project" value="UniProtKB-KW"/>
</dbReference>
<dbReference type="STRING" id="141349.BN1232_01781"/>
<dbReference type="NCBIfam" id="NF041045">
    <property type="entry name" value="RsbA_anti_sig"/>
    <property type="match status" value="1"/>
</dbReference>
<keyword evidence="1" id="KW-0418">Kinase</keyword>
<dbReference type="InterPro" id="IPR025847">
    <property type="entry name" value="MEDS_domain"/>
</dbReference>
<dbReference type="Pfam" id="PF14417">
    <property type="entry name" value="MEDS"/>
    <property type="match status" value="1"/>
</dbReference>
<reference evidence="4 5" key="1">
    <citation type="submission" date="2015-03" db="EMBL/GenBank/DDBJ databases">
        <authorList>
            <person name="Urmite Genomes"/>
        </authorList>
    </citation>
    <scope>NUCLEOTIDE SEQUENCE [LARGE SCALE GENOMIC DNA]</scope>
    <source>
        <strain evidence="4 5">CSUR P1491</strain>
    </source>
</reference>
<dbReference type="InterPro" id="IPR036890">
    <property type="entry name" value="HATPase_C_sf"/>
</dbReference>
<organism evidence="4 5">
    <name type="scientific">Mycobacterium lentiflavum</name>
    <dbReference type="NCBI Taxonomy" id="141349"/>
    <lineage>
        <taxon>Bacteria</taxon>
        <taxon>Bacillati</taxon>
        <taxon>Actinomycetota</taxon>
        <taxon>Actinomycetes</taxon>
        <taxon>Mycobacteriales</taxon>
        <taxon>Mycobacteriaceae</taxon>
        <taxon>Mycobacterium</taxon>
        <taxon>Mycobacterium simiae complex</taxon>
    </lineage>
</organism>
<dbReference type="PANTHER" id="PTHR35526:SF3">
    <property type="entry name" value="ANTI-SIGMA-F FACTOR RSBW"/>
    <property type="match status" value="1"/>
</dbReference>
<feature type="domain" description="Histidine kinase/HSP90-like ATPase" evidence="2">
    <location>
        <begin position="229"/>
        <end position="336"/>
    </location>
</feature>
<protein>
    <submittedName>
        <fullName evidence="4">Regulator of Sig8</fullName>
    </submittedName>
</protein>
<accession>A0A0E4GX62</accession>
<evidence type="ECO:0000313" key="5">
    <source>
        <dbReference type="Proteomes" id="UP000199251"/>
    </source>
</evidence>
<dbReference type="CDD" id="cd16936">
    <property type="entry name" value="HATPase_RsbW-like"/>
    <property type="match status" value="1"/>
</dbReference>
<evidence type="ECO:0000313" key="4">
    <source>
        <dbReference type="EMBL" id="CQD09756.1"/>
    </source>
</evidence>
<dbReference type="Gene3D" id="3.30.565.10">
    <property type="entry name" value="Histidine kinase-like ATPase, C-terminal domain"/>
    <property type="match status" value="1"/>
</dbReference>
<feature type="domain" description="MEDS" evidence="3">
    <location>
        <begin position="42"/>
        <end position="186"/>
    </location>
</feature>
<keyword evidence="1" id="KW-0808">Transferase</keyword>
<dbReference type="InterPro" id="IPR003594">
    <property type="entry name" value="HATPase_dom"/>
</dbReference>
<dbReference type="InterPro" id="IPR047718">
    <property type="entry name" value="RsbA-like_anti_sig"/>
</dbReference>
<dbReference type="EMBL" id="CTEE01000001">
    <property type="protein sequence ID" value="CQD09756.1"/>
    <property type="molecule type" value="Genomic_DNA"/>
</dbReference>
<dbReference type="InterPro" id="IPR050267">
    <property type="entry name" value="Anti-sigma-factor_SerPK"/>
</dbReference>
<dbReference type="Pfam" id="PF13581">
    <property type="entry name" value="HATPase_c_2"/>
    <property type="match status" value="1"/>
</dbReference>
<evidence type="ECO:0000256" key="1">
    <source>
        <dbReference type="ARBA" id="ARBA00022527"/>
    </source>
</evidence>
<dbReference type="SUPFAM" id="SSF55874">
    <property type="entry name" value="ATPase domain of HSP90 chaperone/DNA topoisomerase II/histidine kinase"/>
    <property type="match status" value="1"/>
</dbReference>